<sequence>MQYGVTNDGWQAAKQPKKPTLEPFSHPTPHSLALPPPPLSPHNTPDTLKKHHANKQLPKSNPCERLTSLSWRINISIAGWQTVERPPRELQFDKQGM</sequence>
<dbReference type="EMBL" id="LO017727">
    <property type="protein sequence ID" value="CRH05477.1"/>
    <property type="molecule type" value="Genomic_DNA"/>
</dbReference>
<name>A0A1S7LHC8_MAGMO</name>
<dbReference type="AlphaFoldDB" id="A0A1S7LHC8"/>
<feature type="region of interest" description="Disordered" evidence="1">
    <location>
        <begin position="1"/>
        <end position="62"/>
    </location>
</feature>
<protein>
    <submittedName>
        <fullName evidence="2">Uncharacterized protein</fullName>
    </submittedName>
</protein>
<evidence type="ECO:0000256" key="1">
    <source>
        <dbReference type="SAM" id="MobiDB-lite"/>
    </source>
</evidence>
<accession>A0A1S7LHC8</accession>
<reference evidence="2" key="1">
    <citation type="submission" date="2015-04" db="EMBL/GenBank/DDBJ databases">
        <authorList>
            <person name="Syromyatnikov M.Y."/>
            <person name="Popov V.N."/>
        </authorList>
    </citation>
    <scope>NUCLEOTIDE SEQUENCE</scope>
    <source>
        <strain evidence="2">MO-1</strain>
    </source>
</reference>
<evidence type="ECO:0000313" key="2">
    <source>
        <dbReference type="EMBL" id="CRH05477.1"/>
    </source>
</evidence>
<organism evidence="2">
    <name type="scientific">Magnetococcus massalia (strain MO-1)</name>
    <dbReference type="NCBI Taxonomy" id="451514"/>
    <lineage>
        <taxon>Bacteria</taxon>
        <taxon>Pseudomonadati</taxon>
        <taxon>Pseudomonadota</taxon>
        <taxon>Magnetococcia</taxon>
        <taxon>Magnetococcales</taxon>
        <taxon>Magnetococcaceae</taxon>
        <taxon>Magnetococcus</taxon>
    </lineage>
</organism>
<proteinExistence type="predicted"/>
<gene>
    <name evidence="2" type="ORF">MAGMO_1285</name>
</gene>